<accession>A0ABQ9PC52</accession>
<evidence type="ECO:0000313" key="1">
    <source>
        <dbReference type="EMBL" id="KAK0369662.1"/>
    </source>
</evidence>
<proteinExistence type="predicted"/>
<organism evidence="1 2">
    <name type="scientific">Colletotrichum limetticola</name>
    <dbReference type="NCBI Taxonomy" id="1209924"/>
    <lineage>
        <taxon>Eukaryota</taxon>
        <taxon>Fungi</taxon>
        <taxon>Dikarya</taxon>
        <taxon>Ascomycota</taxon>
        <taxon>Pezizomycotina</taxon>
        <taxon>Sordariomycetes</taxon>
        <taxon>Hypocreomycetidae</taxon>
        <taxon>Glomerellales</taxon>
        <taxon>Glomerellaceae</taxon>
        <taxon>Colletotrichum</taxon>
        <taxon>Colletotrichum acutatum species complex</taxon>
    </lineage>
</organism>
<keyword evidence="2" id="KW-1185">Reference proteome</keyword>
<protein>
    <submittedName>
        <fullName evidence="1">Uncharacterized protein</fullName>
    </submittedName>
</protein>
<dbReference type="EMBL" id="JARUPT010000627">
    <property type="protein sequence ID" value="KAK0369662.1"/>
    <property type="molecule type" value="Genomic_DNA"/>
</dbReference>
<dbReference type="Proteomes" id="UP001169217">
    <property type="component" value="Unassembled WGS sequence"/>
</dbReference>
<reference evidence="1" key="1">
    <citation type="submission" date="2023-04" db="EMBL/GenBank/DDBJ databases">
        <title>Colletotrichum limetticola genome sequence.</title>
        <authorList>
            <person name="Baroncelli R."/>
        </authorList>
    </citation>
    <scope>NUCLEOTIDE SEQUENCE</scope>
    <source>
        <strain evidence="1">KLA-Anderson</strain>
    </source>
</reference>
<name>A0ABQ9PC52_9PEZI</name>
<comment type="caution">
    <text evidence="1">The sequence shown here is derived from an EMBL/GenBank/DDBJ whole genome shotgun (WGS) entry which is preliminary data.</text>
</comment>
<evidence type="ECO:0000313" key="2">
    <source>
        <dbReference type="Proteomes" id="UP001169217"/>
    </source>
</evidence>
<gene>
    <name evidence="1" type="ORF">CLIM01_12974</name>
</gene>
<sequence>MPARCLDVRCGSAPQGIYRDMTGLHIARKHSDATSVKQPFVAVVKTT</sequence>